<evidence type="ECO:0000313" key="2">
    <source>
        <dbReference type="Proteomes" id="UP000315891"/>
    </source>
</evidence>
<organism evidence="1 2">
    <name type="scientific">Pseudoluteimonas lycopersici</name>
    <dbReference type="NCBI Taxonomy" id="1324796"/>
    <lineage>
        <taxon>Bacteria</taxon>
        <taxon>Pseudomonadati</taxon>
        <taxon>Pseudomonadota</taxon>
        <taxon>Gammaproteobacteria</taxon>
        <taxon>Lysobacterales</taxon>
        <taxon>Lysobacteraceae</taxon>
        <taxon>Pseudoluteimonas</taxon>
    </lineage>
</organism>
<accession>A0A516V8G8</accession>
<dbReference type="EMBL" id="CP041742">
    <property type="protein sequence ID" value="QDQ74839.1"/>
    <property type="molecule type" value="Genomic_DNA"/>
</dbReference>
<reference evidence="1 2" key="1">
    <citation type="submission" date="2019-07" db="EMBL/GenBank/DDBJ databases">
        <title>Lysobacter weifangensis sp. nov., isolated from bensulfuron-methyl contaminated farmland soil.</title>
        <authorList>
            <person name="Zhao H."/>
        </authorList>
    </citation>
    <scope>NUCLEOTIDE SEQUENCE [LARGE SCALE GENOMIC DNA]</scope>
    <source>
        <strain evidence="1 2">CC-Bw-6</strain>
    </source>
</reference>
<name>A0A516V8G8_9GAMM</name>
<dbReference type="PANTHER" id="PTHR38589">
    <property type="entry name" value="BLR0621 PROTEIN"/>
    <property type="match status" value="1"/>
</dbReference>
<protein>
    <recommendedName>
        <fullName evidence="3">L,D-transpeptidase family protein</fullName>
    </recommendedName>
</protein>
<gene>
    <name evidence="1" type="ORF">FNZ56_10870</name>
</gene>
<keyword evidence="2" id="KW-1185">Reference proteome</keyword>
<dbReference type="PANTHER" id="PTHR38589:SF1">
    <property type="entry name" value="BLR0621 PROTEIN"/>
    <property type="match status" value="1"/>
</dbReference>
<evidence type="ECO:0008006" key="3">
    <source>
        <dbReference type="Google" id="ProtNLM"/>
    </source>
</evidence>
<dbReference type="OrthoDB" id="9804204at2"/>
<dbReference type="Proteomes" id="UP000315891">
    <property type="component" value="Chromosome"/>
</dbReference>
<dbReference type="AlphaFoldDB" id="A0A516V8G8"/>
<sequence>MLLPLAACASTAAPQANPWDNARQMIVVTTADWDSPTGTLRAFEREGEGWRETTQPLTVNVGRSGAGWGLGLHDARDQDAGPVKREGDGRAPAGVFAIGTAFGYAPQLSTGLAYKAMQANDWCIDVPDSPLYNRIVDRSLAKAPGLDQASEPMRRDLQAKPDDLYKVGFVIEHNAQATPQGGSCIFAHVQRAPGAPTAGCTSMPEDALRSLLAWLRDDAHPAFVLLPENEYSRLQAAWHLPTFDSSTIL</sequence>
<proteinExistence type="predicted"/>
<evidence type="ECO:0000313" key="1">
    <source>
        <dbReference type="EMBL" id="QDQ74839.1"/>
    </source>
</evidence>